<keyword evidence="1" id="KW-1133">Transmembrane helix</keyword>
<name>A0A2H3DII4_ARMGA</name>
<dbReference type="AlphaFoldDB" id="A0A2H3DII4"/>
<feature type="transmembrane region" description="Helical" evidence="1">
    <location>
        <begin position="12"/>
        <end position="32"/>
    </location>
</feature>
<dbReference type="EMBL" id="KZ293656">
    <property type="protein sequence ID" value="PBK93654.1"/>
    <property type="molecule type" value="Genomic_DNA"/>
</dbReference>
<dbReference type="Proteomes" id="UP000217790">
    <property type="component" value="Unassembled WGS sequence"/>
</dbReference>
<sequence length="130" mass="14526">MSMAPVFGTNEIAGTLAACYCVHAAVFHINIIRLARIRVLCSIAEPYLGNFHHPFSHGYPHRILKGSNCISEAAGKQRESHRDSSAVVADRNGLFFPTLRTLRRSSELEVLVTKLQFKNKPSHAHTHYLC</sequence>
<keyword evidence="1" id="KW-0812">Transmembrane</keyword>
<reference evidence="3" key="1">
    <citation type="journal article" date="2017" name="Nat. Ecol. Evol.">
        <title>Genome expansion and lineage-specific genetic innovations in the forest pathogenic fungi Armillaria.</title>
        <authorList>
            <person name="Sipos G."/>
            <person name="Prasanna A.N."/>
            <person name="Walter M.C."/>
            <person name="O'Connor E."/>
            <person name="Balint B."/>
            <person name="Krizsan K."/>
            <person name="Kiss B."/>
            <person name="Hess J."/>
            <person name="Varga T."/>
            <person name="Slot J."/>
            <person name="Riley R."/>
            <person name="Boka B."/>
            <person name="Rigling D."/>
            <person name="Barry K."/>
            <person name="Lee J."/>
            <person name="Mihaltcheva S."/>
            <person name="LaButti K."/>
            <person name="Lipzen A."/>
            <person name="Waldron R."/>
            <person name="Moloney N.M."/>
            <person name="Sperisen C."/>
            <person name="Kredics L."/>
            <person name="Vagvoelgyi C."/>
            <person name="Patrignani A."/>
            <person name="Fitzpatrick D."/>
            <person name="Nagy I."/>
            <person name="Doyle S."/>
            <person name="Anderson J.B."/>
            <person name="Grigoriev I.V."/>
            <person name="Gueldener U."/>
            <person name="Muensterkoetter M."/>
            <person name="Nagy L.G."/>
        </authorList>
    </citation>
    <scope>NUCLEOTIDE SEQUENCE [LARGE SCALE GENOMIC DNA]</scope>
    <source>
        <strain evidence="3">Ar21-2</strain>
    </source>
</reference>
<evidence type="ECO:0000313" key="3">
    <source>
        <dbReference type="Proteomes" id="UP000217790"/>
    </source>
</evidence>
<organism evidence="2 3">
    <name type="scientific">Armillaria gallica</name>
    <name type="common">Bulbous honey fungus</name>
    <name type="synonym">Armillaria bulbosa</name>
    <dbReference type="NCBI Taxonomy" id="47427"/>
    <lineage>
        <taxon>Eukaryota</taxon>
        <taxon>Fungi</taxon>
        <taxon>Dikarya</taxon>
        <taxon>Basidiomycota</taxon>
        <taxon>Agaricomycotina</taxon>
        <taxon>Agaricomycetes</taxon>
        <taxon>Agaricomycetidae</taxon>
        <taxon>Agaricales</taxon>
        <taxon>Marasmiineae</taxon>
        <taxon>Physalacriaceae</taxon>
        <taxon>Armillaria</taxon>
    </lineage>
</organism>
<proteinExistence type="predicted"/>
<accession>A0A2H3DII4</accession>
<keyword evidence="1" id="KW-0472">Membrane</keyword>
<evidence type="ECO:0000256" key="1">
    <source>
        <dbReference type="SAM" id="Phobius"/>
    </source>
</evidence>
<keyword evidence="3" id="KW-1185">Reference proteome</keyword>
<evidence type="ECO:0000313" key="2">
    <source>
        <dbReference type="EMBL" id="PBK93654.1"/>
    </source>
</evidence>
<gene>
    <name evidence="2" type="ORF">ARMGADRAFT_131341</name>
</gene>
<dbReference type="InParanoid" id="A0A2H3DII4"/>
<protein>
    <submittedName>
        <fullName evidence="2">Uncharacterized protein</fullName>
    </submittedName>
</protein>